<keyword evidence="6" id="KW-1185">Reference proteome</keyword>
<protein>
    <submittedName>
        <fullName evidence="5">Benzil reductase ((S)-benzoin forming)</fullName>
        <ecNumber evidence="5">1.1.1.320</ecNumber>
    </submittedName>
</protein>
<dbReference type="GO" id="GO:0005737">
    <property type="term" value="C:cytoplasm"/>
    <property type="evidence" value="ECO:0007669"/>
    <property type="project" value="UniProtKB-SubCell"/>
</dbReference>
<dbReference type="PANTHER" id="PTHR44085">
    <property type="entry name" value="SEPIAPTERIN REDUCTASE"/>
    <property type="match status" value="1"/>
</dbReference>
<dbReference type="Gene3D" id="3.40.50.720">
    <property type="entry name" value="NAD(P)-binding Rossmann-like Domain"/>
    <property type="match status" value="1"/>
</dbReference>
<dbReference type="SUPFAM" id="SSF51735">
    <property type="entry name" value="NAD(P)-binding Rossmann-fold domains"/>
    <property type="match status" value="1"/>
</dbReference>
<dbReference type="PRINTS" id="PR00081">
    <property type="entry name" value="GDHRDH"/>
</dbReference>
<dbReference type="EC" id="1.1.1.320" evidence="5"/>
<dbReference type="KEGG" id="blq:L21SP5_00573"/>
<reference evidence="5 6" key="1">
    <citation type="submission" date="2015-11" db="EMBL/GenBank/DDBJ databases">
        <title>Description and complete genome sequence of a novel strain predominating in hypersaline microbial mats and representing a new family of the Bacteriodetes phylum.</title>
        <authorList>
            <person name="Spring S."/>
            <person name="Bunk B."/>
            <person name="Sproer C."/>
            <person name="Klenk H.-P."/>
        </authorList>
    </citation>
    <scope>NUCLEOTIDE SEQUENCE [LARGE SCALE GENOMIC DNA]</scope>
    <source>
        <strain evidence="5 6">L21-Spi-D4</strain>
    </source>
</reference>
<keyword evidence="2" id="KW-0963">Cytoplasm</keyword>
<dbReference type="GO" id="GO:0004757">
    <property type="term" value="F:sepiapterin reductase (NADP+) activity"/>
    <property type="evidence" value="ECO:0007669"/>
    <property type="project" value="TreeGrafter"/>
</dbReference>
<dbReference type="Proteomes" id="UP000064893">
    <property type="component" value="Chromosome"/>
</dbReference>
<accession>A0A0S2HW15</accession>
<dbReference type="InterPro" id="IPR051721">
    <property type="entry name" value="Biopterin_syn/organic_redct"/>
</dbReference>
<dbReference type="EMBL" id="CP013118">
    <property type="protein sequence ID" value="ALO14249.1"/>
    <property type="molecule type" value="Genomic_DNA"/>
</dbReference>
<dbReference type="OrthoDB" id="822355at2"/>
<dbReference type="RefSeq" id="WP_057951815.1">
    <property type="nucleotide sequence ID" value="NZ_CP013118.1"/>
</dbReference>
<evidence type="ECO:0000256" key="3">
    <source>
        <dbReference type="ARBA" id="ARBA00022857"/>
    </source>
</evidence>
<dbReference type="AlphaFoldDB" id="A0A0S2HW15"/>
<dbReference type="InterPro" id="IPR036291">
    <property type="entry name" value="NAD(P)-bd_dom_sf"/>
</dbReference>
<dbReference type="PANTHER" id="PTHR44085:SF2">
    <property type="entry name" value="SEPIAPTERIN REDUCTASE"/>
    <property type="match status" value="1"/>
</dbReference>
<sequence>MNYFYITGTSRGIGKAIAEKLLEDESNIVIGISRRQTINHERYRHVVFDLNMIEAVQAYEFEQYNDADKVVLINNSGVLGDVNHIGKMSSQKMVQSYNVNLIAPAILINSFMDAYAGTKAEKLIINISSGAARHVVNSWSTYCSTKAGLEMFAQVLDGEIAEAGRTDFRVFSIAPGIIDTEMQSEIRQVPDEQFSSKDKFVELKKNNQLTSPQEVAENMADVIANPENYPETIMDFRD</sequence>
<evidence type="ECO:0000313" key="5">
    <source>
        <dbReference type="EMBL" id="ALO14249.1"/>
    </source>
</evidence>
<keyword evidence="3" id="KW-0521">NADP</keyword>
<keyword evidence="4 5" id="KW-0560">Oxidoreductase</keyword>
<comment type="subcellular location">
    <subcellularLocation>
        <location evidence="1">Cytoplasm</location>
    </subcellularLocation>
</comment>
<evidence type="ECO:0000313" key="6">
    <source>
        <dbReference type="Proteomes" id="UP000064893"/>
    </source>
</evidence>
<dbReference type="InterPro" id="IPR002347">
    <property type="entry name" value="SDR_fam"/>
</dbReference>
<gene>
    <name evidence="5" type="primary">yueD</name>
    <name evidence="5" type="ORF">L21SP5_00573</name>
</gene>
<dbReference type="STRING" id="1307839.L21SP5_00573"/>
<proteinExistence type="predicted"/>
<organism evidence="5 6">
    <name type="scientific">Salinivirga cyanobacteriivorans</name>
    <dbReference type="NCBI Taxonomy" id="1307839"/>
    <lineage>
        <taxon>Bacteria</taxon>
        <taxon>Pseudomonadati</taxon>
        <taxon>Bacteroidota</taxon>
        <taxon>Bacteroidia</taxon>
        <taxon>Bacteroidales</taxon>
        <taxon>Salinivirgaceae</taxon>
        <taxon>Salinivirga</taxon>
    </lineage>
</organism>
<dbReference type="Pfam" id="PF00106">
    <property type="entry name" value="adh_short"/>
    <property type="match status" value="1"/>
</dbReference>
<evidence type="ECO:0000256" key="2">
    <source>
        <dbReference type="ARBA" id="ARBA00022490"/>
    </source>
</evidence>
<dbReference type="GO" id="GO:0006729">
    <property type="term" value="P:tetrahydrobiopterin biosynthetic process"/>
    <property type="evidence" value="ECO:0007669"/>
    <property type="project" value="TreeGrafter"/>
</dbReference>
<evidence type="ECO:0000256" key="4">
    <source>
        <dbReference type="ARBA" id="ARBA00023002"/>
    </source>
</evidence>
<evidence type="ECO:0000256" key="1">
    <source>
        <dbReference type="ARBA" id="ARBA00004496"/>
    </source>
</evidence>
<name>A0A0S2HW15_9BACT</name>